<dbReference type="EMBL" id="GBRH01182462">
    <property type="protein sequence ID" value="JAE15434.1"/>
    <property type="molecule type" value="Transcribed_RNA"/>
</dbReference>
<sequence length="40" mass="4535">MLSIHQVKGILIAGQWTLGLLHHNSTNAIRSTFKKKFFVV</sequence>
<dbReference type="AlphaFoldDB" id="A0A0A9FW13"/>
<accession>A0A0A9FW13</accession>
<protein>
    <submittedName>
        <fullName evidence="1">Uncharacterized protein</fullName>
    </submittedName>
</protein>
<proteinExistence type="predicted"/>
<reference evidence="1" key="1">
    <citation type="submission" date="2014-09" db="EMBL/GenBank/DDBJ databases">
        <authorList>
            <person name="Magalhaes I.L.F."/>
            <person name="Oliveira U."/>
            <person name="Santos F.R."/>
            <person name="Vidigal T.H.D.A."/>
            <person name="Brescovit A.D."/>
            <person name="Santos A.J."/>
        </authorList>
    </citation>
    <scope>NUCLEOTIDE SEQUENCE</scope>
    <source>
        <tissue evidence="1">Shoot tissue taken approximately 20 cm above the soil surface</tissue>
    </source>
</reference>
<reference evidence="1" key="2">
    <citation type="journal article" date="2015" name="Data Brief">
        <title>Shoot transcriptome of the giant reed, Arundo donax.</title>
        <authorList>
            <person name="Barrero R.A."/>
            <person name="Guerrero F.D."/>
            <person name="Moolhuijzen P."/>
            <person name="Goolsby J.A."/>
            <person name="Tidwell J."/>
            <person name="Bellgard S.E."/>
            <person name="Bellgard M.I."/>
        </authorList>
    </citation>
    <scope>NUCLEOTIDE SEQUENCE</scope>
    <source>
        <tissue evidence="1">Shoot tissue taken approximately 20 cm above the soil surface</tissue>
    </source>
</reference>
<evidence type="ECO:0000313" key="1">
    <source>
        <dbReference type="EMBL" id="JAE15434.1"/>
    </source>
</evidence>
<name>A0A0A9FW13_ARUDO</name>
<organism evidence="1">
    <name type="scientific">Arundo donax</name>
    <name type="common">Giant reed</name>
    <name type="synonym">Donax arundinaceus</name>
    <dbReference type="NCBI Taxonomy" id="35708"/>
    <lineage>
        <taxon>Eukaryota</taxon>
        <taxon>Viridiplantae</taxon>
        <taxon>Streptophyta</taxon>
        <taxon>Embryophyta</taxon>
        <taxon>Tracheophyta</taxon>
        <taxon>Spermatophyta</taxon>
        <taxon>Magnoliopsida</taxon>
        <taxon>Liliopsida</taxon>
        <taxon>Poales</taxon>
        <taxon>Poaceae</taxon>
        <taxon>PACMAD clade</taxon>
        <taxon>Arundinoideae</taxon>
        <taxon>Arundineae</taxon>
        <taxon>Arundo</taxon>
    </lineage>
</organism>